<reference evidence="1" key="1">
    <citation type="submission" date="2021-01" db="EMBL/GenBank/DDBJ databases">
        <authorList>
            <consortium name="Genoscope - CEA"/>
            <person name="William W."/>
        </authorList>
    </citation>
    <scope>NUCLEOTIDE SEQUENCE</scope>
</reference>
<comment type="caution">
    <text evidence="1">The sequence shown here is derived from an EMBL/GenBank/DDBJ whole genome shotgun (WGS) entry which is preliminary data.</text>
</comment>
<dbReference type="AlphaFoldDB" id="A0A8S1PVL7"/>
<organism evidence="1 2">
    <name type="scientific">Paramecium primaurelia</name>
    <dbReference type="NCBI Taxonomy" id="5886"/>
    <lineage>
        <taxon>Eukaryota</taxon>
        <taxon>Sar</taxon>
        <taxon>Alveolata</taxon>
        <taxon>Ciliophora</taxon>
        <taxon>Intramacronucleata</taxon>
        <taxon>Oligohymenophorea</taxon>
        <taxon>Peniculida</taxon>
        <taxon>Parameciidae</taxon>
        <taxon>Paramecium</taxon>
    </lineage>
</organism>
<accession>A0A8S1PVL7</accession>
<sequence length="560" mass="65616">MTTNNKFQTALQINTTQIPWKFRESQYILNFSINGCIQYIKDGQIQKIEKQCYTSSSIIRNLEQLKYLTWHGQFGIENQRIGRWRAYWRGEGLNIGGYYDDKGKKQGIWIELFENYWDKCQVTYKGEYQNGCKRGIWSTFYMVQKIGGGLYNENELKHGKWIDLHENFNNTLQVIYYGEYLNGRKIGIWNINSQKKLYGIGYYDENGNKNGKWITMSFYNLESGQSIEAGQYKNDKKVGRWNVIQNNNLIGGGVYDENGIKKGMWIELDQNDSKVGEYINGNKVGMWDIIFRNSITGGGQYNEQGEKQGKWMELNENYNSYCQVIYVGEYERGIRISKWKTIFEKKMIGEGQYNSLGMKQGLWVDLHDNFDYFCQVVHVGKYLDNQRYGQWQTFQLNMDMIIGGGLYDENGMKNGYWIDLFENYQDGCQIVYIGQYKNGLKYGKWITQANNQFNAEEIGGGCYDNDGQKQGKWIEIHENCSGYYYIILVGEYKDGIKQGRWRIQYKETDGYFYKTIGGGQYNEIGLKNGNWIELDNKFTEDQIIVHSCEYQLGKQILGLK</sequence>
<dbReference type="PANTHER" id="PTHR33706:SF1">
    <property type="entry name" value="TPR REPEAT PROTEIN"/>
    <property type="match status" value="1"/>
</dbReference>
<dbReference type="Proteomes" id="UP000688137">
    <property type="component" value="Unassembled WGS sequence"/>
</dbReference>
<protein>
    <submittedName>
        <fullName evidence="1">Uncharacterized protein</fullName>
    </submittedName>
</protein>
<evidence type="ECO:0000313" key="2">
    <source>
        <dbReference type="Proteomes" id="UP000688137"/>
    </source>
</evidence>
<evidence type="ECO:0000313" key="1">
    <source>
        <dbReference type="EMBL" id="CAD8107122.1"/>
    </source>
</evidence>
<proteinExistence type="predicted"/>
<gene>
    <name evidence="1" type="ORF">PPRIM_AZ9-3.1.T1330008</name>
</gene>
<keyword evidence="2" id="KW-1185">Reference proteome</keyword>
<dbReference type="EMBL" id="CAJJDM010000136">
    <property type="protein sequence ID" value="CAD8107122.1"/>
    <property type="molecule type" value="Genomic_DNA"/>
</dbReference>
<dbReference type="PANTHER" id="PTHR33706">
    <property type="entry name" value="MORN VARIANT REPEAT PROTEIN"/>
    <property type="match status" value="1"/>
</dbReference>
<name>A0A8S1PVL7_PARPR</name>